<dbReference type="RefSeq" id="WP_350348514.1">
    <property type="nucleotide sequence ID" value="NZ_CP158374.1"/>
</dbReference>
<feature type="domain" description="SpaA-like prealbumin fold" evidence="4">
    <location>
        <begin position="545"/>
        <end position="636"/>
    </location>
</feature>
<feature type="domain" description="SpaA-like prealbumin fold" evidence="4">
    <location>
        <begin position="346"/>
        <end position="432"/>
    </location>
</feature>
<feature type="chain" id="PRO_5043347146" description="SpaA-like prealbumin fold domain-containing protein" evidence="3">
    <location>
        <begin position="34"/>
        <end position="1129"/>
    </location>
</feature>
<feature type="domain" description="SpaA-like prealbumin fold" evidence="4">
    <location>
        <begin position="242"/>
        <end position="338"/>
    </location>
</feature>
<keyword evidence="2" id="KW-0812">Transmembrane</keyword>
<reference evidence="5" key="1">
    <citation type="submission" date="2024-05" db="EMBL/GenBank/DDBJ databases">
        <authorList>
            <person name="Yu L."/>
        </authorList>
    </citation>
    <scope>NUCLEOTIDE SEQUENCE</scope>
    <source>
        <strain evidence="5">G08B096</strain>
    </source>
</reference>
<evidence type="ECO:0000256" key="2">
    <source>
        <dbReference type="SAM" id="Phobius"/>
    </source>
</evidence>
<feature type="domain" description="SpaA-like prealbumin fold" evidence="4">
    <location>
        <begin position="959"/>
        <end position="1056"/>
    </location>
</feature>
<feature type="region of interest" description="Disordered" evidence="1">
    <location>
        <begin position="1058"/>
        <end position="1094"/>
    </location>
</feature>
<feature type="domain" description="SpaA-like prealbumin fold" evidence="4">
    <location>
        <begin position="144"/>
        <end position="234"/>
    </location>
</feature>
<dbReference type="AlphaFoldDB" id="A0AAU7W7P7"/>
<evidence type="ECO:0000259" key="4">
    <source>
        <dbReference type="Pfam" id="PF19403"/>
    </source>
</evidence>
<feature type="domain" description="SpaA-like prealbumin fold" evidence="4">
    <location>
        <begin position="37"/>
        <end position="137"/>
    </location>
</feature>
<organism evidence="5">
    <name type="scientific">Agromyces sp. G08B096</name>
    <dbReference type="NCBI Taxonomy" id="3156399"/>
    <lineage>
        <taxon>Bacteria</taxon>
        <taxon>Bacillati</taxon>
        <taxon>Actinomycetota</taxon>
        <taxon>Actinomycetes</taxon>
        <taxon>Micrococcales</taxon>
        <taxon>Microbacteriaceae</taxon>
        <taxon>Agromyces</taxon>
    </lineage>
</organism>
<feature type="domain" description="SpaA-like prealbumin fold" evidence="4">
    <location>
        <begin position="440"/>
        <end position="538"/>
    </location>
</feature>
<feature type="domain" description="SpaA-like prealbumin fold" evidence="4">
    <location>
        <begin position="743"/>
        <end position="838"/>
    </location>
</feature>
<feature type="signal peptide" evidence="3">
    <location>
        <begin position="1"/>
        <end position="33"/>
    </location>
</feature>
<gene>
    <name evidence="5" type="ORF">ABIQ69_00890</name>
</gene>
<dbReference type="PROSITE" id="PS51318">
    <property type="entry name" value="TAT"/>
    <property type="match status" value="1"/>
</dbReference>
<feature type="region of interest" description="Disordered" evidence="1">
    <location>
        <begin position="872"/>
        <end position="891"/>
    </location>
</feature>
<dbReference type="Pfam" id="PF19403">
    <property type="entry name" value="SpaA_2"/>
    <property type="match status" value="10"/>
</dbReference>
<keyword evidence="2" id="KW-1133">Transmembrane helix</keyword>
<feature type="compositionally biased region" description="Gly residues" evidence="1">
    <location>
        <begin position="1073"/>
        <end position="1094"/>
    </location>
</feature>
<evidence type="ECO:0000256" key="1">
    <source>
        <dbReference type="SAM" id="MobiDB-lite"/>
    </source>
</evidence>
<feature type="transmembrane region" description="Helical" evidence="2">
    <location>
        <begin position="1101"/>
        <end position="1123"/>
    </location>
</feature>
<proteinExistence type="predicted"/>
<keyword evidence="3" id="KW-0732">Signal</keyword>
<dbReference type="EMBL" id="CP158374">
    <property type="protein sequence ID" value="XBX82497.1"/>
    <property type="molecule type" value="Genomic_DNA"/>
</dbReference>
<protein>
    <recommendedName>
        <fullName evidence="4">SpaA-like prealbumin fold domain-containing protein</fullName>
    </recommendedName>
</protein>
<evidence type="ECO:0000256" key="3">
    <source>
        <dbReference type="SAM" id="SignalP"/>
    </source>
</evidence>
<dbReference type="InterPro" id="IPR006311">
    <property type="entry name" value="TAT_signal"/>
</dbReference>
<name>A0AAU7W7P7_9MICO</name>
<sequence>MHARRRTMRAAAAAIAVALVGGGILAASSPAAAAGEARLSLFKRIENLDTGASFGDRGAWDVQAVNVETGETFRGQGLNGIQSEVVPAGTYVISEIETELTPPGYRFVNWDCGSLGVFTDPTPTVTLAEDAQVTCTVENVAVQSTLTLVKEVRGGTAPASRWTLHAQGPTNVVGTTGVQADVRIGEYRLSESNGGSGYTSLGWTCVDATSGEDVPVADGDVIEVGLDQQITCTVVNSAQLPQLTLVKEVTGPAGAPLDDPAAWTLTADGPTAGISGASGSHEVSHVGVAPGTYELAEDGPAGYAAGEWTCVDHVSGQPVPVTAGAVEVAGAVDVVCTIVNDFTGGWLTLEKVVVGAQPPTAWTLSATSTDDSIAGVTGTPEVTRTPVAAGEFALAESGPTLGYTTAGWDCSNSDGFVTAATVAAGEEVVCRIENDAVQPHLSLVKQVVNGGGGTLVPGDWTLSAAGPTAVSGAGGSDAVTFVAVDPGAYTLSESSAAADAALYSAGEWQCVLDDTGEIVSTGDVVEVPPGDESVTCTVVNRWTQSTLTLRKQLLAEFGFPDAPTDWTLTATSDASSFSGAMDEPSVTRVPVPAGSTWTLSEDGPAGYESLGWTCSGTTRVDDDTFTVTGGVDAMCQVTNAAIAPRITLVKELVDAPGSTATVADFTLKTRGPGNAAFAGLSATPGVTNLVTPTGEYVFSEDGPQGYDVSWDCTGTSFDPATETATLRYGDVAICTATNTPIPPTLALQKVVQGGTATAADWTLSATGTSGTIAGAGGVPATEVDAGVHVLAETPTGPGTADYLLGAWVCTGEGFDPVVVPVGSVPAIELPLGVDVTCAATNVYTPPVLTLVKVVDDGPDGPGGVPSNWVVSAEGQGEAGGTDVSGAGGSPDIVAQPVTAGSYLLGEAVNPDAPPPSIDYAATEWTCTGTGFDAADLDGDILALEAGDDVTCTVTNVFDPPRLTLVKEVVGGELSAEDWTLSWTEVDDPARTGSGVTGDPAVTAYPVEDGTFRLAEASDAAGADEYAASEWSCDGGEFEAPDLVMLVAEDVSVTCTITNTHEDAPQPTPPVGPPGGGGSDGGSDGDSGGGSGGLAGTGVEPWLALAAAVMLAATGAGLAATGLARRRRRV</sequence>
<dbReference type="InterPro" id="IPR045826">
    <property type="entry name" value="SpaA_PFL_dom_2"/>
</dbReference>
<feature type="domain" description="SpaA-like prealbumin fold" evidence="4">
    <location>
        <begin position="645"/>
        <end position="735"/>
    </location>
</feature>
<accession>A0AAU7W7P7</accession>
<evidence type="ECO:0000313" key="5">
    <source>
        <dbReference type="EMBL" id="XBX82497.1"/>
    </source>
</evidence>
<keyword evidence="2" id="KW-0472">Membrane</keyword>
<feature type="domain" description="SpaA-like prealbumin fold" evidence="4">
    <location>
        <begin position="845"/>
        <end position="953"/>
    </location>
</feature>